<name>A0A1F5G2Q8_9BACT</name>
<evidence type="ECO:0000256" key="2">
    <source>
        <dbReference type="ARBA" id="ARBA00023125"/>
    </source>
</evidence>
<dbReference type="GO" id="GO:0003700">
    <property type="term" value="F:DNA-binding transcription factor activity"/>
    <property type="evidence" value="ECO:0007669"/>
    <property type="project" value="TreeGrafter"/>
</dbReference>
<proteinExistence type="predicted"/>
<organism evidence="6 7">
    <name type="scientific">Candidatus Curtissbacteria bacterium RBG_16_39_7</name>
    <dbReference type="NCBI Taxonomy" id="1797707"/>
    <lineage>
        <taxon>Bacteria</taxon>
        <taxon>Candidatus Curtissiibacteriota</taxon>
    </lineage>
</organism>
<keyword evidence="2" id="KW-0238">DNA-binding</keyword>
<dbReference type="Proteomes" id="UP000176628">
    <property type="component" value="Unassembled WGS sequence"/>
</dbReference>
<dbReference type="SUPFAM" id="SSF51206">
    <property type="entry name" value="cAMP-binding domain-like"/>
    <property type="match status" value="1"/>
</dbReference>
<evidence type="ECO:0000313" key="7">
    <source>
        <dbReference type="Proteomes" id="UP000176628"/>
    </source>
</evidence>
<dbReference type="SUPFAM" id="SSF46785">
    <property type="entry name" value="Winged helix' DNA-binding domain"/>
    <property type="match status" value="1"/>
</dbReference>
<feature type="domain" description="Cyclic nucleotide-binding" evidence="4">
    <location>
        <begin position="1"/>
        <end position="90"/>
    </location>
</feature>
<dbReference type="InterPro" id="IPR014710">
    <property type="entry name" value="RmlC-like_jellyroll"/>
</dbReference>
<evidence type="ECO:0000256" key="1">
    <source>
        <dbReference type="ARBA" id="ARBA00023015"/>
    </source>
</evidence>
<feature type="non-terminal residue" evidence="6">
    <location>
        <position position="1"/>
    </location>
</feature>
<evidence type="ECO:0000256" key="3">
    <source>
        <dbReference type="ARBA" id="ARBA00023163"/>
    </source>
</evidence>
<evidence type="ECO:0000259" key="4">
    <source>
        <dbReference type="PROSITE" id="PS50042"/>
    </source>
</evidence>
<dbReference type="InterPro" id="IPR050397">
    <property type="entry name" value="Env_Response_Regulators"/>
</dbReference>
<sequence>DEKSGVIYLISRGSVRAYRIADNGEEVNLAILGPKEIVGEISLLDERKCSANVESLQETSVLMLDKSAFVKILNLNPDIAIKLLQTICERVRTTDEYVEEVVSKELKDRVWRALNILANYFPDKDIILSQEELAAIVGATRPRVTEVLDDLQNQGKITLSHRKIHLS</sequence>
<dbReference type="GO" id="GO:0003677">
    <property type="term" value="F:DNA binding"/>
    <property type="evidence" value="ECO:0007669"/>
    <property type="project" value="UniProtKB-KW"/>
</dbReference>
<dbReference type="EMBL" id="MFAV01000030">
    <property type="protein sequence ID" value="OGD86161.1"/>
    <property type="molecule type" value="Genomic_DNA"/>
</dbReference>
<dbReference type="AlphaFoldDB" id="A0A1F5G2Q8"/>
<evidence type="ECO:0000259" key="5">
    <source>
        <dbReference type="PROSITE" id="PS51063"/>
    </source>
</evidence>
<dbReference type="InterPro" id="IPR036390">
    <property type="entry name" value="WH_DNA-bd_sf"/>
</dbReference>
<keyword evidence="1" id="KW-0805">Transcription regulation</keyword>
<dbReference type="GO" id="GO:0005829">
    <property type="term" value="C:cytosol"/>
    <property type="evidence" value="ECO:0007669"/>
    <property type="project" value="TreeGrafter"/>
</dbReference>
<accession>A0A1F5G2Q8</accession>
<dbReference type="CDD" id="cd00038">
    <property type="entry name" value="CAP_ED"/>
    <property type="match status" value="1"/>
</dbReference>
<reference evidence="6 7" key="1">
    <citation type="journal article" date="2016" name="Nat. Commun.">
        <title>Thousands of microbial genomes shed light on interconnected biogeochemical processes in an aquifer system.</title>
        <authorList>
            <person name="Anantharaman K."/>
            <person name="Brown C.T."/>
            <person name="Hug L.A."/>
            <person name="Sharon I."/>
            <person name="Castelle C.J."/>
            <person name="Probst A.J."/>
            <person name="Thomas B.C."/>
            <person name="Singh A."/>
            <person name="Wilkins M.J."/>
            <person name="Karaoz U."/>
            <person name="Brodie E.L."/>
            <person name="Williams K.H."/>
            <person name="Hubbard S.S."/>
            <person name="Banfield J.F."/>
        </authorList>
    </citation>
    <scope>NUCLEOTIDE SEQUENCE [LARGE SCALE GENOMIC DNA]</scope>
</reference>
<dbReference type="Pfam" id="PF00027">
    <property type="entry name" value="cNMP_binding"/>
    <property type="match status" value="1"/>
</dbReference>
<dbReference type="InterPro" id="IPR012318">
    <property type="entry name" value="HTH_CRP"/>
</dbReference>
<dbReference type="Gene3D" id="2.60.120.10">
    <property type="entry name" value="Jelly Rolls"/>
    <property type="match status" value="1"/>
</dbReference>
<evidence type="ECO:0000313" key="6">
    <source>
        <dbReference type="EMBL" id="OGD86161.1"/>
    </source>
</evidence>
<evidence type="ECO:0008006" key="8">
    <source>
        <dbReference type="Google" id="ProtNLM"/>
    </source>
</evidence>
<dbReference type="PROSITE" id="PS50042">
    <property type="entry name" value="CNMP_BINDING_3"/>
    <property type="match status" value="1"/>
</dbReference>
<protein>
    <recommendedName>
        <fullName evidence="8">Crp/Fnr family transcriptional regulator</fullName>
    </recommendedName>
</protein>
<feature type="domain" description="HTH crp-type" evidence="5">
    <location>
        <begin position="104"/>
        <end position="167"/>
    </location>
</feature>
<dbReference type="InterPro" id="IPR018490">
    <property type="entry name" value="cNMP-bd_dom_sf"/>
</dbReference>
<dbReference type="Pfam" id="PF13545">
    <property type="entry name" value="HTH_Crp_2"/>
    <property type="match status" value="1"/>
</dbReference>
<dbReference type="PROSITE" id="PS51063">
    <property type="entry name" value="HTH_CRP_2"/>
    <property type="match status" value="1"/>
</dbReference>
<dbReference type="PANTHER" id="PTHR24567:SF74">
    <property type="entry name" value="HTH-TYPE TRANSCRIPTIONAL REGULATOR ARCR"/>
    <property type="match status" value="1"/>
</dbReference>
<gene>
    <name evidence="6" type="ORF">A2Z23_02030</name>
</gene>
<keyword evidence="3" id="KW-0804">Transcription</keyword>
<comment type="caution">
    <text evidence="6">The sequence shown here is derived from an EMBL/GenBank/DDBJ whole genome shotgun (WGS) entry which is preliminary data.</text>
</comment>
<dbReference type="InterPro" id="IPR000595">
    <property type="entry name" value="cNMP-bd_dom"/>
</dbReference>
<dbReference type="PANTHER" id="PTHR24567">
    <property type="entry name" value="CRP FAMILY TRANSCRIPTIONAL REGULATORY PROTEIN"/>
    <property type="match status" value="1"/>
</dbReference>